<dbReference type="GO" id="GO:0009834">
    <property type="term" value="P:plant-type secondary cell wall biogenesis"/>
    <property type="evidence" value="ECO:0007669"/>
    <property type="project" value="TreeGrafter"/>
</dbReference>
<comment type="subcellular location">
    <subcellularLocation>
        <location evidence="1">Cell membrane</location>
        <topology evidence="1">Lipid-anchor</topology>
        <topology evidence="1">GPI-anchor</topology>
    </subcellularLocation>
</comment>
<dbReference type="AlphaFoldDB" id="A0A2G5CV14"/>
<dbReference type="STRING" id="218851.A0A2G5CV14"/>
<feature type="region of interest" description="Disordered" evidence="10">
    <location>
        <begin position="261"/>
        <end position="297"/>
    </location>
</feature>
<feature type="compositionally biased region" description="Pro residues" evidence="10">
    <location>
        <begin position="262"/>
        <end position="272"/>
    </location>
</feature>
<accession>A0A2G5CV14</accession>
<sequence length="321" mass="34564">MHSSNLYYKIDLYCLKVFNFVNYSLCSVNILVLIQVQRQLIPTCFHLHLLSHLNDKIPLTTTPKHSHSNQSTMASSSPLVFILLALSPFFFFFNSQVQAQRAPAPAPPGPANLTGILDKAGQFTTLIRLMTTTQIANQITNQLNSSDQGLTVLAPTDNAFNNLKAGTLNDLSTQEQVELILYHVLPKFYSMAELLTVSNPVRTQATGQDGGQFGLNFTSSANQVNVSSGIVTTQLNNALSKDFPLAVYQVDKVLLPLDIFGPKPPKPSPAPSTPADKTKKTPATSGPSASKDTDASGSITMNVGLSGMLVLIGSMCIGLLL</sequence>
<comment type="similarity">
    <text evidence="2">Belongs to the fasciclin-like AGP family.</text>
</comment>
<keyword evidence="6" id="KW-0654">Proteoglycan</keyword>
<dbReference type="FunFam" id="2.30.180.10:FF:000006">
    <property type="entry name" value="Fasciclin-like arabinogalactan protein 11"/>
    <property type="match status" value="1"/>
</dbReference>
<dbReference type="InterPro" id="IPR045003">
    <property type="entry name" value="FLA_A"/>
</dbReference>
<evidence type="ECO:0000256" key="5">
    <source>
        <dbReference type="ARBA" id="ARBA00022729"/>
    </source>
</evidence>
<dbReference type="InterPro" id="IPR000782">
    <property type="entry name" value="FAS1_domain"/>
</dbReference>
<dbReference type="FunCoup" id="A0A2G5CV14">
    <property type="interactions" value="150"/>
</dbReference>
<evidence type="ECO:0000313" key="14">
    <source>
        <dbReference type="Proteomes" id="UP000230069"/>
    </source>
</evidence>
<keyword evidence="14" id="KW-1185">Reference proteome</keyword>
<evidence type="ECO:0000256" key="4">
    <source>
        <dbReference type="ARBA" id="ARBA00022622"/>
    </source>
</evidence>
<evidence type="ECO:0000256" key="10">
    <source>
        <dbReference type="SAM" id="MobiDB-lite"/>
    </source>
</evidence>
<protein>
    <recommendedName>
        <fullName evidence="12">FAS1 domain-containing protein</fullName>
    </recommendedName>
</protein>
<evidence type="ECO:0000256" key="11">
    <source>
        <dbReference type="SAM" id="Phobius"/>
    </source>
</evidence>
<dbReference type="PANTHER" id="PTHR32077:SF54">
    <property type="entry name" value="FASCICLIN-LIKE ARABINOGALACTAN PROTEIN 13-RELATED"/>
    <property type="match status" value="1"/>
</dbReference>
<dbReference type="Proteomes" id="UP000230069">
    <property type="component" value="Unassembled WGS sequence"/>
</dbReference>
<keyword evidence="8" id="KW-0325">Glycoprotein</keyword>
<gene>
    <name evidence="13" type="ORF">AQUCO_03600040v1</name>
</gene>
<dbReference type="PROSITE" id="PS50213">
    <property type="entry name" value="FAS1"/>
    <property type="match status" value="1"/>
</dbReference>
<evidence type="ECO:0000259" key="12">
    <source>
        <dbReference type="PROSITE" id="PS50213"/>
    </source>
</evidence>
<keyword evidence="3" id="KW-1003">Cell membrane</keyword>
<feature type="domain" description="FAS1" evidence="12">
    <location>
        <begin position="110"/>
        <end position="254"/>
    </location>
</feature>
<evidence type="ECO:0000256" key="1">
    <source>
        <dbReference type="ARBA" id="ARBA00004609"/>
    </source>
</evidence>
<keyword evidence="5" id="KW-0732">Signal</keyword>
<feature type="transmembrane region" description="Helical" evidence="11">
    <location>
        <begin position="12"/>
        <end position="34"/>
    </location>
</feature>
<dbReference type="GO" id="GO:0005886">
    <property type="term" value="C:plasma membrane"/>
    <property type="evidence" value="ECO:0007669"/>
    <property type="project" value="UniProtKB-SubCell"/>
</dbReference>
<evidence type="ECO:0000256" key="2">
    <source>
        <dbReference type="ARBA" id="ARBA00007843"/>
    </source>
</evidence>
<evidence type="ECO:0000256" key="9">
    <source>
        <dbReference type="ARBA" id="ARBA00024686"/>
    </source>
</evidence>
<dbReference type="SMART" id="SM00554">
    <property type="entry name" value="FAS1"/>
    <property type="match status" value="1"/>
</dbReference>
<dbReference type="GO" id="GO:0098552">
    <property type="term" value="C:side of membrane"/>
    <property type="evidence" value="ECO:0007669"/>
    <property type="project" value="UniProtKB-KW"/>
</dbReference>
<comment type="function">
    <text evidence="9">May be a cell surface adhesion protein.</text>
</comment>
<dbReference type="SUPFAM" id="SSF82153">
    <property type="entry name" value="FAS1 domain"/>
    <property type="match status" value="1"/>
</dbReference>
<evidence type="ECO:0000256" key="8">
    <source>
        <dbReference type="ARBA" id="ARBA00023180"/>
    </source>
</evidence>
<dbReference type="Gene3D" id="2.30.180.10">
    <property type="entry name" value="FAS1 domain"/>
    <property type="match status" value="1"/>
</dbReference>
<proteinExistence type="inferred from homology"/>
<dbReference type="EMBL" id="KZ305053">
    <property type="protein sequence ID" value="PIA35103.1"/>
    <property type="molecule type" value="Genomic_DNA"/>
</dbReference>
<keyword evidence="11" id="KW-1133">Transmembrane helix</keyword>
<evidence type="ECO:0000256" key="6">
    <source>
        <dbReference type="ARBA" id="ARBA00022974"/>
    </source>
</evidence>
<organism evidence="13 14">
    <name type="scientific">Aquilegia coerulea</name>
    <name type="common">Rocky mountain columbine</name>
    <dbReference type="NCBI Taxonomy" id="218851"/>
    <lineage>
        <taxon>Eukaryota</taxon>
        <taxon>Viridiplantae</taxon>
        <taxon>Streptophyta</taxon>
        <taxon>Embryophyta</taxon>
        <taxon>Tracheophyta</taxon>
        <taxon>Spermatophyta</taxon>
        <taxon>Magnoliopsida</taxon>
        <taxon>Ranunculales</taxon>
        <taxon>Ranunculaceae</taxon>
        <taxon>Thalictroideae</taxon>
        <taxon>Aquilegia</taxon>
    </lineage>
</organism>
<evidence type="ECO:0000313" key="13">
    <source>
        <dbReference type="EMBL" id="PIA35103.1"/>
    </source>
</evidence>
<dbReference type="PANTHER" id="PTHR32077">
    <property type="entry name" value="FASCICLIN-LIKE ARABINOGALACTAN PROTEIN"/>
    <property type="match status" value="1"/>
</dbReference>
<keyword evidence="11" id="KW-0812">Transmembrane</keyword>
<dbReference type="OrthoDB" id="286301at2759"/>
<evidence type="ECO:0000256" key="3">
    <source>
        <dbReference type="ARBA" id="ARBA00022475"/>
    </source>
</evidence>
<keyword evidence="7 11" id="KW-0472">Membrane</keyword>
<evidence type="ECO:0000256" key="7">
    <source>
        <dbReference type="ARBA" id="ARBA00023136"/>
    </source>
</evidence>
<reference evidence="13 14" key="1">
    <citation type="submission" date="2017-09" db="EMBL/GenBank/DDBJ databases">
        <title>WGS assembly of Aquilegia coerulea Goldsmith.</title>
        <authorList>
            <person name="Hodges S."/>
            <person name="Kramer E."/>
            <person name="Nordborg M."/>
            <person name="Tomkins J."/>
            <person name="Borevitz J."/>
            <person name="Derieg N."/>
            <person name="Yan J."/>
            <person name="Mihaltcheva S."/>
            <person name="Hayes R.D."/>
            <person name="Rokhsar D."/>
        </authorList>
    </citation>
    <scope>NUCLEOTIDE SEQUENCE [LARGE SCALE GENOMIC DNA]</scope>
    <source>
        <strain evidence="14">cv. Goldsmith</strain>
    </source>
</reference>
<keyword evidence="4" id="KW-0449">Lipoprotein</keyword>
<feature type="transmembrane region" description="Helical" evidence="11">
    <location>
        <begin position="73"/>
        <end position="93"/>
    </location>
</feature>
<name>A0A2G5CV14_AQUCA</name>
<dbReference type="InParanoid" id="A0A2G5CV14"/>
<dbReference type="InterPro" id="IPR036378">
    <property type="entry name" value="FAS1_dom_sf"/>
</dbReference>
<keyword evidence="4" id="KW-0336">GPI-anchor</keyword>
<feature type="transmembrane region" description="Helical" evidence="11">
    <location>
        <begin position="299"/>
        <end position="320"/>
    </location>
</feature>
<feature type="compositionally biased region" description="Polar residues" evidence="10">
    <location>
        <begin position="286"/>
        <end position="297"/>
    </location>
</feature>
<dbReference type="Pfam" id="PF02469">
    <property type="entry name" value="Fasciclin"/>
    <property type="match status" value="1"/>
</dbReference>